<dbReference type="InterPro" id="IPR025580">
    <property type="entry name" value="Gp46"/>
</dbReference>
<dbReference type="AlphaFoldDB" id="A0A2A4GXM2"/>
<comment type="caution">
    <text evidence="2">The sequence shown here is derived from an EMBL/GenBank/DDBJ whole genome shotgun (WGS) entry which is preliminary data.</text>
</comment>
<name>A0A2A4GXM2_9STAP</name>
<feature type="compositionally biased region" description="Acidic residues" evidence="1">
    <location>
        <begin position="33"/>
        <end position="42"/>
    </location>
</feature>
<reference evidence="2 3" key="1">
    <citation type="journal article" date="2017" name="PLoS ONE">
        <title>Development of a real-time PCR for detection of Staphylococcus pseudintermedius using a novel automated comparison of whole-genome sequences.</title>
        <authorList>
            <person name="Verstappen K.M."/>
            <person name="Huijbregts L."/>
            <person name="Spaninks M."/>
            <person name="Wagenaar J.A."/>
            <person name="Fluit A.C."/>
            <person name="Duim B."/>
        </authorList>
    </citation>
    <scope>NUCLEOTIDE SEQUENCE [LARGE SCALE GENOMIC DNA]</scope>
    <source>
        <strain evidence="2 3">215070706401-1</strain>
    </source>
</reference>
<dbReference type="Proteomes" id="UP000218335">
    <property type="component" value="Unassembled WGS sequence"/>
</dbReference>
<evidence type="ECO:0000313" key="3">
    <source>
        <dbReference type="Proteomes" id="UP000218335"/>
    </source>
</evidence>
<dbReference type="EMBL" id="MWUU01000006">
    <property type="protein sequence ID" value="PCF55552.1"/>
    <property type="molecule type" value="Genomic_DNA"/>
</dbReference>
<sequence length="194" mass="22415">MKEQWLKLSLQFFSDAGTDGEAVAEQANVSDAQAEEAEDTEQLTEAQLKLVNDRVNAEMQRRTKEMRQQIQDELTEKQKEADKVRKMNAEQKHQYELEKTEKEREDYKKQLETYKMRQEATSMLNDAGMHVPDALLDLVVKETAEDTKATVDSFVALVNQEVQRQLESKATQSHVVGNHVRTPEVEEAWKTFLN</sequence>
<feature type="region of interest" description="Disordered" evidence="1">
    <location>
        <begin position="23"/>
        <end position="43"/>
    </location>
</feature>
<gene>
    <name evidence="2" type="ORF">B5C08_05790</name>
</gene>
<evidence type="ECO:0000313" key="2">
    <source>
        <dbReference type="EMBL" id="PCF55552.1"/>
    </source>
</evidence>
<proteinExistence type="predicted"/>
<dbReference type="Pfam" id="PF14265">
    <property type="entry name" value="DUF4355"/>
    <property type="match status" value="1"/>
</dbReference>
<dbReference type="RefSeq" id="WP_096592449.1">
    <property type="nucleotide sequence ID" value="NZ_MWRM01000001.1"/>
</dbReference>
<protein>
    <submittedName>
        <fullName evidence="2">Phage capsid protein</fullName>
    </submittedName>
</protein>
<organism evidence="2 3">
    <name type="scientific">Staphylococcus delphini</name>
    <dbReference type="NCBI Taxonomy" id="53344"/>
    <lineage>
        <taxon>Bacteria</taxon>
        <taxon>Bacillati</taxon>
        <taxon>Bacillota</taxon>
        <taxon>Bacilli</taxon>
        <taxon>Bacillales</taxon>
        <taxon>Staphylococcaceae</taxon>
        <taxon>Staphylococcus</taxon>
        <taxon>Staphylococcus intermedius group</taxon>
    </lineage>
</organism>
<evidence type="ECO:0000256" key="1">
    <source>
        <dbReference type="SAM" id="MobiDB-lite"/>
    </source>
</evidence>
<accession>A0A2A4GXM2</accession>